<evidence type="ECO:0000259" key="2">
    <source>
        <dbReference type="Pfam" id="PF12729"/>
    </source>
</evidence>
<accession>A0A1I4AP83</accession>
<reference evidence="4" key="1">
    <citation type="submission" date="2016-10" db="EMBL/GenBank/DDBJ databases">
        <authorList>
            <person name="Varghese N."/>
            <person name="Submissions S."/>
        </authorList>
    </citation>
    <scope>NUCLEOTIDE SEQUENCE [LARGE SCALE GENOMIC DNA]</scope>
    <source>
        <strain evidence="4">DSM 16108</strain>
    </source>
</reference>
<organism evidence="3 4">
    <name type="scientific">Marinilactibacillus piezotolerans</name>
    <dbReference type="NCBI Taxonomy" id="258723"/>
    <lineage>
        <taxon>Bacteria</taxon>
        <taxon>Bacillati</taxon>
        <taxon>Bacillota</taxon>
        <taxon>Bacilli</taxon>
        <taxon>Lactobacillales</taxon>
        <taxon>Carnobacteriaceae</taxon>
        <taxon>Marinilactibacillus</taxon>
    </lineage>
</organism>
<gene>
    <name evidence="3" type="ORF">SAMN04488569_10525</name>
</gene>
<proteinExistence type="predicted"/>
<sequence>MKITTKLIISYLFLAIIVIILGGLSFLGLNRIYSNASELYNERLQPTITLTEIAQKMEILEYKYYQE</sequence>
<dbReference type="Proteomes" id="UP000199589">
    <property type="component" value="Unassembled WGS sequence"/>
</dbReference>
<protein>
    <submittedName>
        <fullName evidence="3">Four helix bundle sensory module for signal transduction</fullName>
    </submittedName>
</protein>
<dbReference type="AlphaFoldDB" id="A0A1I4AP83"/>
<dbReference type="RefSeq" id="WP_177206433.1">
    <property type="nucleotide sequence ID" value="NZ_FOSJ01000052.1"/>
</dbReference>
<feature type="domain" description="Chemotaxis methyl-accepting receptor HlyB-like 4HB MCP" evidence="2">
    <location>
        <begin position="1"/>
        <end position="59"/>
    </location>
</feature>
<evidence type="ECO:0000256" key="1">
    <source>
        <dbReference type="SAM" id="Phobius"/>
    </source>
</evidence>
<dbReference type="InterPro" id="IPR024478">
    <property type="entry name" value="HlyB_4HB_MCP"/>
</dbReference>
<name>A0A1I4AP83_9LACT</name>
<keyword evidence="1" id="KW-0472">Membrane</keyword>
<keyword evidence="1" id="KW-0812">Transmembrane</keyword>
<keyword evidence="1" id="KW-1133">Transmembrane helix</keyword>
<evidence type="ECO:0000313" key="3">
    <source>
        <dbReference type="EMBL" id="SFK57731.1"/>
    </source>
</evidence>
<dbReference type="Pfam" id="PF12729">
    <property type="entry name" value="4HB_MCP_1"/>
    <property type="match status" value="1"/>
</dbReference>
<evidence type="ECO:0000313" key="4">
    <source>
        <dbReference type="Proteomes" id="UP000199589"/>
    </source>
</evidence>
<dbReference type="EMBL" id="FOSJ01000052">
    <property type="protein sequence ID" value="SFK57731.1"/>
    <property type="molecule type" value="Genomic_DNA"/>
</dbReference>
<keyword evidence="4" id="KW-1185">Reference proteome</keyword>
<feature type="transmembrane region" description="Helical" evidence="1">
    <location>
        <begin position="7"/>
        <end position="29"/>
    </location>
</feature>